<dbReference type="InterPro" id="IPR000953">
    <property type="entry name" value="Chromo/chromo_shadow_dom"/>
</dbReference>
<dbReference type="PROSITE" id="PS50013">
    <property type="entry name" value="CHROMO_2"/>
    <property type="match status" value="1"/>
</dbReference>
<dbReference type="Proteomes" id="UP000515163">
    <property type="component" value="Unplaced"/>
</dbReference>
<dbReference type="OrthoDB" id="5945974at2759"/>
<reference evidence="3" key="1">
    <citation type="submission" date="2025-08" db="UniProtKB">
        <authorList>
            <consortium name="RefSeq"/>
        </authorList>
    </citation>
    <scope>IDENTIFICATION</scope>
    <source>
        <tissue evidence="3">Tentacle</tissue>
    </source>
</reference>
<keyword evidence="2" id="KW-1185">Reference proteome</keyword>
<dbReference type="SUPFAM" id="SSF54160">
    <property type="entry name" value="Chromo domain-like"/>
    <property type="match status" value="1"/>
</dbReference>
<feature type="domain" description="Chromo" evidence="1">
    <location>
        <begin position="1"/>
        <end position="31"/>
    </location>
</feature>
<dbReference type="GeneID" id="116298548"/>
<dbReference type="CDD" id="cd00024">
    <property type="entry name" value="CD_CSD"/>
    <property type="match status" value="1"/>
</dbReference>
<dbReference type="Gene3D" id="2.40.50.40">
    <property type="match status" value="1"/>
</dbReference>
<dbReference type="InterPro" id="IPR023780">
    <property type="entry name" value="Chromo_domain"/>
</dbReference>
<dbReference type="AlphaFoldDB" id="A0A6P8I2Z8"/>
<evidence type="ECO:0000259" key="1">
    <source>
        <dbReference type="PROSITE" id="PS50013"/>
    </source>
</evidence>
<gene>
    <name evidence="3" type="primary">LOC116298548</name>
</gene>
<dbReference type="RefSeq" id="XP_031562919.1">
    <property type="nucleotide sequence ID" value="XM_031707059.1"/>
</dbReference>
<protein>
    <submittedName>
        <fullName evidence="3">Uncharacterized protein LOC116298548</fullName>
    </submittedName>
</protein>
<dbReference type="InterPro" id="IPR016197">
    <property type="entry name" value="Chromo-like_dom_sf"/>
</dbReference>
<accession>A0A6P8I2Z8</accession>
<proteinExistence type="predicted"/>
<sequence>MSSLYNWKGYGPYDATWEPEENITDECIRMFSLPKPSLDVLVEETAKLRVAVEQHLKSKSRLPMTLFLRGDIYRYLFQGKGIH</sequence>
<dbReference type="InParanoid" id="A0A6P8I2Z8"/>
<evidence type="ECO:0000313" key="2">
    <source>
        <dbReference type="Proteomes" id="UP000515163"/>
    </source>
</evidence>
<organism evidence="2 3">
    <name type="scientific">Actinia tenebrosa</name>
    <name type="common">Australian red waratah sea anemone</name>
    <dbReference type="NCBI Taxonomy" id="6105"/>
    <lineage>
        <taxon>Eukaryota</taxon>
        <taxon>Metazoa</taxon>
        <taxon>Cnidaria</taxon>
        <taxon>Anthozoa</taxon>
        <taxon>Hexacorallia</taxon>
        <taxon>Actiniaria</taxon>
        <taxon>Actiniidae</taxon>
        <taxon>Actinia</taxon>
    </lineage>
</organism>
<dbReference type="Pfam" id="PF00385">
    <property type="entry name" value="Chromo"/>
    <property type="match status" value="1"/>
</dbReference>
<name>A0A6P8I2Z8_ACTTE</name>
<evidence type="ECO:0000313" key="3">
    <source>
        <dbReference type="RefSeq" id="XP_031562919.1"/>
    </source>
</evidence>
<dbReference type="KEGG" id="aten:116298548"/>